<name>A0A975ASH8_9GAMM</name>
<keyword evidence="2" id="KW-1185">Reference proteome</keyword>
<evidence type="ECO:0000313" key="1">
    <source>
        <dbReference type="EMBL" id="QSX77980.1"/>
    </source>
</evidence>
<evidence type="ECO:0000313" key="2">
    <source>
        <dbReference type="Proteomes" id="UP000639274"/>
    </source>
</evidence>
<dbReference type="SUPFAM" id="SSF56300">
    <property type="entry name" value="Metallo-dependent phosphatases"/>
    <property type="match status" value="1"/>
</dbReference>
<dbReference type="RefSeq" id="WP_207526648.1">
    <property type="nucleotide sequence ID" value="NZ_CP071518.1"/>
</dbReference>
<evidence type="ECO:0008006" key="3">
    <source>
        <dbReference type="Google" id="ProtNLM"/>
    </source>
</evidence>
<dbReference type="KEGG" id="lsf:I8J32_014840"/>
<dbReference type="InterPro" id="IPR027417">
    <property type="entry name" value="P-loop_NTPase"/>
</dbReference>
<dbReference type="SUPFAM" id="SSF52540">
    <property type="entry name" value="P-loop containing nucleoside triphosphate hydrolases"/>
    <property type="match status" value="1"/>
</dbReference>
<dbReference type="AlphaFoldDB" id="A0A975ASH8"/>
<dbReference type="Proteomes" id="UP000639274">
    <property type="component" value="Chromosome"/>
</dbReference>
<protein>
    <recommendedName>
        <fullName evidence="3">Calcineurin-like phosphoesterase domain-containing protein</fullName>
    </recommendedName>
</protein>
<reference evidence="1 2" key="1">
    <citation type="submission" date="2021-03" db="EMBL/GenBank/DDBJ databases">
        <title>Lysobacter sp. nov. isolated from soil of gangwondo yeongwol, south Korea.</title>
        <authorList>
            <person name="Kim K.R."/>
            <person name="Kim K.H."/>
            <person name="Jeon C.O."/>
        </authorList>
    </citation>
    <scope>NUCLEOTIDE SEQUENCE [LARGE SCALE GENOMIC DNA]</scope>
    <source>
        <strain evidence="1 2">R19</strain>
    </source>
</reference>
<dbReference type="Gene3D" id="3.60.21.10">
    <property type="match status" value="1"/>
</dbReference>
<dbReference type="EMBL" id="CP071518">
    <property type="protein sequence ID" value="QSX77980.1"/>
    <property type="molecule type" value="Genomic_DNA"/>
</dbReference>
<sequence>MSLLLIHLTDAHLDEDSIDFVSRAEAIVDSALSPIVEVSEVHVVFSGDMANKRAPEDFQVVRDLLKRVKARVHERLGIEAAILVSAGNHDCDFSGDQTVRDALLSVARNKPHEMSPLILEQIAKPLDSFFDLQRDLGPTFMSADKWGAVAEFPDVAVRYVLLNSSVMSTIREDPGKLFVPLPELDSKDGMKTFLVMHHPYGWLMPDNARELAQHASMLGDLFLMGHEHELWAQQVNDIYDDSAITYLRGHALRDSSDSQNSAFQTVLVDRKLGFLPRSYRWKDGAYEAWVEKSRDEYLPWPVSNGSRKISISTEGLRYLNSAGANYTHRRKEVVTLQDIFVWPNLKRVNPEKDTGNIVADGLAEKGDALAELTGLPAVCVVKGGEQSGKSALAKMLAIQLSKRGVYPLLLNAATITSWRPSGLEDRVDGAIDLLYGKRWRAEYKKLDPKEKVLLIDDFDLLHSDGCLQGLRALRQQFGRIYLVIDSNPGMELALSEFLSDENFVDSAAFEILPSTHHHRLEIIERWLMIGNETSHGLEEIKLTAVKLLKIVDETLGRNLIPAAPVFVLIILQRAELAQDLSTVVKSGSHGFLYESLITQALSGRVSLCNAITSMTYLTALASLFELGNVQGG</sequence>
<gene>
    <name evidence="1" type="ORF">I8J32_014840</name>
</gene>
<organism evidence="1 2">
    <name type="scientific">Agrilutibacter solisilvae</name>
    <dbReference type="NCBI Taxonomy" id="2763317"/>
    <lineage>
        <taxon>Bacteria</taxon>
        <taxon>Pseudomonadati</taxon>
        <taxon>Pseudomonadota</taxon>
        <taxon>Gammaproteobacteria</taxon>
        <taxon>Lysobacterales</taxon>
        <taxon>Lysobacteraceae</taxon>
        <taxon>Agrilutibacter</taxon>
    </lineage>
</organism>
<accession>A0A975ASH8</accession>
<dbReference type="InterPro" id="IPR029052">
    <property type="entry name" value="Metallo-depent_PP-like"/>
</dbReference>
<proteinExistence type="predicted"/>